<evidence type="ECO:0000259" key="8">
    <source>
        <dbReference type="Pfam" id="PF00534"/>
    </source>
</evidence>
<evidence type="ECO:0000256" key="4">
    <source>
        <dbReference type="ARBA" id="ARBA00022676"/>
    </source>
</evidence>
<dbReference type="NCBIfam" id="NF001898">
    <property type="entry name" value="PRK00654.1-1"/>
    <property type="match status" value="1"/>
</dbReference>
<dbReference type="InterPro" id="IPR013534">
    <property type="entry name" value="Starch_synth_cat_dom"/>
</dbReference>
<name>A0A6N7IYL6_9FIRM</name>
<dbReference type="GO" id="GO:0005978">
    <property type="term" value="P:glycogen biosynthetic process"/>
    <property type="evidence" value="ECO:0007669"/>
    <property type="project" value="UniProtKB-UniRule"/>
</dbReference>
<dbReference type="AlphaFoldDB" id="A0A6N7IYL6"/>
<dbReference type="InterPro" id="IPR001296">
    <property type="entry name" value="Glyco_trans_1"/>
</dbReference>
<accession>A0A6N7IYL6</accession>
<dbReference type="PANTHER" id="PTHR45825:SF11">
    <property type="entry name" value="ALPHA AMYLASE DOMAIN-CONTAINING PROTEIN"/>
    <property type="match status" value="1"/>
</dbReference>
<evidence type="ECO:0000256" key="5">
    <source>
        <dbReference type="ARBA" id="ARBA00022679"/>
    </source>
</evidence>
<dbReference type="Pfam" id="PF00534">
    <property type="entry name" value="Glycos_transf_1"/>
    <property type="match status" value="1"/>
</dbReference>
<evidence type="ECO:0000256" key="2">
    <source>
        <dbReference type="ARBA" id="ARBA00002764"/>
    </source>
</evidence>
<dbReference type="NCBIfam" id="TIGR02095">
    <property type="entry name" value="glgA"/>
    <property type="match status" value="1"/>
</dbReference>
<proteinExistence type="inferred from homology"/>
<dbReference type="PANTHER" id="PTHR45825">
    <property type="entry name" value="GRANULE-BOUND STARCH SYNTHASE 1, CHLOROPLASTIC/AMYLOPLASTIC"/>
    <property type="match status" value="1"/>
</dbReference>
<organism evidence="10 11">
    <name type="scientific">Candidatus Weimeria bifida</name>
    <dbReference type="NCBI Taxonomy" id="2599074"/>
    <lineage>
        <taxon>Bacteria</taxon>
        <taxon>Bacillati</taxon>
        <taxon>Bacillota</taxon>
        <taxon>Clostridia</taxon>
        <taxon>Lachnospirales</taxon>
        <taxon>Lachnospiraceae</taxon>
        <taxon>Candidatus Weimeria</taxon>
    </lineage>
</organism>
<sequence>MKRILYAASECFPFVKTGGLADVVAALPKEFDKSQWDVRVVIPDYTCIPPQFRDQFKFVTSFQMNGGPDMGMKYVGVMEYEYMGVHYYFIDNLEYFECFYPYGDARYDIEKFTFFDKAVLSMLPVIDFKPDLIHCHDWQTGFIPVYLKNEFQANPFFHGIKTIMTIHNLKFQGVWDIDTMMGLSGFPAELFTPDKLEFNKAGNMLKGGIVYADYITTVSPTYCEEIQTPEYGEGLDGLLSSRHFDMQGIVNGIDTITYDPSTDMSIFKQYDVSNFRRNKKVNKEKLQEELGLAVDGKKYMIGLVSRLTDQKGLDLINYCMDGIADENTQFVVCGTGENRYENMFRHYAWKYPDRISANICYSEDLARKLYAACDAFLMPSRFEPCGLTQLISFRYGTVPIVRETGGLKDTVEPYNEYEKTGDGFSFKNYNGDELLNIVNYSKYIFFTKKADWNKMAERDMKKDYSWNASKFKYEGLYNYLCGWLEQEG</sequence>
<comment type="pathway">
    <text evidence="7">Glycan biosynthesis; glycogen biosynthesis.</text>
</comment>
<comment type="function">
    <text evidence="2 7">Synthesizes alpha-1,4-glucan chains using ADP-glucose.</text>
</comment>
<evidence type="ECO:0000256" key="3">
    <source>
        <dbReference type="ARBA" id="ARBA00010281"/>
    </source>
</evidence>
<feature type="domain" description="Glycosyl transferase family 1" evidence="8">
    <location>
        <begin position="293"/>
        <end position="437"/>
    </location>
</feature>
<dbReference type="InterPro" id="IPR011835">
    <property type="entry name" value="GS/SS"/>
</dbReference>
<keyword evidence="11" id="KW-1185">Reference proteome</keyword>
<evidence type="ECO:0000313" key="11">
    <source>
        <dbReference type="Proteomes" id="UP000460257"/>
    </source>
</evidence>
<evidence type="ECO:0000256" key="6">
    <source>
        <dbReference type="ARBA" id="ARBA00023056"/>
    </source>
</evidence>
<evidence type="ECO:0000313" key="10">
    <source>
        <dbReference type="EMBL" id="MQN00696.1"/>
    </source>
</evidence>
<dbReference type="Pfam" id="PF08323">
    <property type="entry name" value="Glyco_transf_5"/>
    <property type="match status" value="1"/>
</dbReference>
<feature type="binding site" evidence="7">
    <location>
        <position position="16"/>
    </location>
    <ligand>
        <name>ADP-alpha-D-glucose</name>
        <dbReference type="ChEBI" id="CHEBI:57498"/>
    </ligand>
</feature>
<dbReference type="CDD" id="cd03791">
    <property type="entry name" value="GT5_Glycogen_synthase_DULL1-like"/>
    <property type="match status" value="1"/>
</dbReference>
<dbReference type="EMBL" id="VOGC01000002">
    <property type="protein sequence ID" value="MQN00696.1"/>
    <property type="molecule type" value="Genomic_DNA"/>
</dbReference>
<evidence type="ECO:0000256" key="1">
    <source>
        <dbReference type="ARBA" id="ARBA00001478"/>
    </source>
</evidence>
<dbReference type="EC" id="2.4.1.21" evidence="7"/>
<keyword evidence="4 7" id="KW-0328">Glycosyltransferase</keyword>
<protein>
    <recommendedName>
        <fullName evidence="7">Glycogen synthase</fullName>
        <ecNumber evidence="7">2.4.1.21</ecNumber>
    </recommendedName>
    <alternativeName>
        <fullName evidence="7">Starch [bacterial glycogen] synthase</fullName>
    </alternativeName>
</protein>
<gene>
    <name evidence="7 10" type="primary">glgA</name>
    <name evidence="10" type="ORF">FRC54_01695</name>
</gene>
<comment type="caution">
    <text evidence="10">The sequence shown here is derived from an EMBL/GenBank/DDBJ whole genome shotgun (WGS) entry which is preliminary data.</text>
</comment>
<evidence type="ECO:0000256" key="7">
    <source>
        <dbReference type="HAMAP-Rule" id="MF_00484"/>
    </source>
</evidence>
<dbReference type="UniPathway" id="UPA00164"/>
<dbReference type="SUPFAM" id="SSF53756">
    <property type="entry name" value="UDP-Glycosyltransferase/glycogen phosphorylase"/>
    <property type="match status" value="1"/>
</dbReference>
<keyword evidence="6 7" id="KW-0320">Glycogen biosynthesis</keyword>
<dbReference type="GO" id="GO:0004373">
    <property type="term" value="F:alpha-1,4-glucan glucosyltransferase (UDP-glucose donor) activity"/>
    <property type="evidence" value="ECO:0007669"/>
    <property type="project" value="InterPro"/>
</dbReference>
<dbReference type="Gene3D" id="3.40.50.2000">
    <property type="entry name" value="Glycogen Phosphorylase B"/>
    <property type="match status" value="2"/>
</dbReference>
<feature type="domain" description="Starch synthase catalytic" evidence="9">
    <location>
        <begin position="3"/>
        <end position="240"/>
    </location>
</feature>
<dbReference type="GO" id="GO:0009011">
    <property type="term" value="F:alpha-1,4-glucan glucosyltransferase (ADP-glucose donor) activity"/>
    <property type="evidence" value="ECO:0007669"/>
    <property type="project" value="UniProtKB-UniRule"/>
</dbReference>
<evidence type="ECO:0000259" key="9">
    <source>
        <dbReference type="Pfam" id="PF08323"/>
    </source>
</evidence>
<comment type="catalytic activity">
    <reaction evidence="1 7">
        <text>[(1-&gt;4)-alpha-D-glucosyl](n) + ADP-alpha-D-glucose = [(1-&gt;4)-alpha-D-glucosyl](n+1) + ADP + H(+)</text>
        <dbReference type="Rhea" id="RHEA:18189"/>
        <dbReference type="Rhea" id="RHEA-COMP:9584"/>
        <dbReference type="Rhea" id="RHEA-COMP:9587"/>
        <dbReference type="ChEBI" id="CHEBI:15378"/>
        <dbReference type="ChEBI" id="CHEBI:15444"/>
        <dbReference type="ChEBI" id="CHEBI:57498"/>
        <dbReference type="ChEBI" id="CHEBI:456216"/>
        <dbReference type="EC" id="2.4.1.21"/>
    </reaction>
</comment>
<reference evidence="10" key="1">
    <citation type="journal article" date="2020" name="Appl. Environ. Microbiol.">
        <title>Medium-Chain Fatty Acid Synthesis by 'Candidatus Weimeria bifida' gen. nov., sp. nov., and 'Candidatus Pseudoramibacter fermentans' sp. nov.</title>
        <authorList>
            <person name="Scarborough M.J."/>
            <person name="Myers K.S."/>
            <person name="Donohue T.J."/>
            <person name="Noguera D.R."/>
        </authorList>
    </citation>
    <scope>NUCLEOTIDE SEQUENCE</scope>
    <source>
        <strain evidence="10">LCO1.1</strain>
    </source>
</reference>
<keyword evidence="5 7" id="KW-0808">Transferase</keyword>
<dbReference type="HAMAP" id="MF_00484">
    <property type="entry name" value="Glycogen_synth"/>
    <property type="match status" value="1"/>
</dbReference>
<comment type="similarity">
    <text evidence="3 7">Belongs to the glycosyltransferase 1 family. Bacterial/plant glycogen synthase subfamily.</text>
</comment>
<dbReference type="Proteomes" id="UP000460257">
    <property type="component" value="Unassembled WGS sequence"/>
</dbReference>